<dbReference type="RefSeq" id="WP_367639805.1">
    <property type="nucleotide sequence ID" value="NZ_JBFNQN010000013.1"/>
</dbReference>
<evidence type="ECO:0000313" key="3">
    <source>
        <dbReference type="Proteomes" id="UP001555826"/>
    </source>
</evidence>
<comment type="caution">
    <text evidence="2">The sequence shown here is derived from an EMBL/GenBank/DDBJ whole genome shotgun (WGS) entry which is preliminary data.</text>
</comment>
<dbReference type="CDD" id="cd07043">
    <property type="entry name" value="STAS_anti-anti-sigma_factors"/>
    <property type="match status" value="1"/>
</dbReference>
<proteinExistence type="predicted"/>
<dbReference type="Proteomes" id="UP001555826">
    <property type="component" value="Unassembled WGS sequence"/>
</dbReference>
<dbReference type="Gene3D" id="3.30.750.24">
    <property type="entry name" value="STAS domain"/>
    <property type="match status" value="1"/>
</dbReference>
<feature type="domain" description="STAS" evidence="1">
    <location>
        <begin position="54"/>
        <end position="145"/>
    </location>
</feature>
<dbReference type="InterPro" id="IPR058548">
    <property type="entry name" value="MlaB-like_STAS"/>
</dbReference>
<evidence type="ECO:0000259" key="1">
    <source>
        <dbReference type="PROSITE" id="PS50801"/>
    </source>
</evidence>
<organism evidence="2 3">
    <name type="scientific">Kineococcus endophyticus</name>
    <dbReference type="NCBI Taxonomy" id="1181883"/>
    <lineage>
        <taxon>Bacteria</taxon>
        <taxon>Bacillati</taxon>
        <taxon>Actinomycetota</taxon>
        <taxon>Actinomycetes</taxon>
        <taxon>Kineosporiales</taxon>
        <taxon>Kineosporiaceae</taxon>
        <taxon>Kineococcus</taxon>
    </lineage>
</organism>
<name>A0ABV3PAI9_9ACTN</name>
<sequence>MDHTTQPTRTTFPEHPTVTVTRVPAAPARERHGAELPGTSCPWPEEVERHAAGAGVTVRLGDDRLEVVLSGDVDLALADDLTSALATVRRTLAAGPRRAHLDVRAVTALDSTALRFVEELRALCARAGVPCSTSTARPAVQRVLDLVRPLPDGQLTAS</sequence>
<gene>
    <name evidence="2" type="ORF">AB1207_18070</name>
</gene>
<dbReference type="SUPFAM" id="SSF52091">
    <property type="entry name" value="SpoIIaa-like"/>
    <property type="match status" value="1"/>
</dbReference>
<dbReference type="InterPro" id="IPR002645">
    <property type="entry name" value="STAS_dom"/>
</dbReference>
<reference evidence="2 3" key="1">
    <citation type="submission" date="2024-07" db="EMBL/GenBank/DDBJ databases">
        <authorList>
            <person name="Thanompreechachai J."/>
            <person name="Duangmal K."/>
        </authorList>
    </citation>
    <scope>NUCLEOTIDE SEQUENCE [LARGE SCALE GENOMIC DNA]</scope>
    <source>
        <strain evidence="2 3">KCTC 19886</strain>
    </source>
</reference>
<dbReference type="PROSITE" id="PS50801">
    <property type="entry name" value="STAS"/>
    <property type="match status" value="1"/>
</dbReference>
<dbReference type="InterPro" id="IPR036513">
    <property type="entry name" value="STAS_dom_sf"/>
</dbReference>
<dbReference type="Pfam" id="PF13466">
    <property type="entry name" value="STAS_2"/>
    <property type="match status" value="1"/>
</dbReference>
<accession>A0ABV3PAI9</accession>
<dbReference type="EMBL" id="JBFNQN010000013">
    <property type="protein sequence ID" value="MEW9266661.1"/>
    <property type="molecule type" value="Genomic_DNA"/>
</dbReference>
<protein>
    <submittedName>
        <fullName evidence="2">STAS domain-containing protein</fullName>
    </submittedName>
</protein>
<keyword evidence="3" id="KW-1185">Reference proteome</keyword>
<evidence type="ECO:0000313" key="2">
    <source>
        <dbReference type="EMBL" id="MEW9266661.1"/>
    </source>
</evidence>